<evidence type="ECO:0000256" key="1">
    <source>
        <dbReference type="SAM" id="MobiDB-lite"/>
    </source>
</evidence>
<dbReference type="InterPro" id="IPR018467">
    <property type="entry name" value="CCT_CS"/>
</dbReference>
<accession>A0A9W7I7F9</accession>
<proteinExistence type="predicted"/>
<sequence length="116" mass="12356">MFTKILPPSPLSVSFHTGVQSGSGSTCTDELVVCKRQRSPTIPISKVQPPKPANTKGPITATATMPSVLPQARIASLARFLEKIKGRVAIGLPYEVSKKSVQCTTLESNACNIEYG</sequence>
<evidence type="ECO:0000313" key="2">
    <source>
        <dbReference type="EMBL" id="GMI90217.1"/>
    </source>
</evidence>
<dbReference type="EMBL" id="BSYR01000024">
    <property type="protein sequence ID" value="GMI90217.1"/>
    <property type="molecule type" value="Genomic_DNA"/>
</dbReference>
<dbReference type="Pfam" id="PF09425">
    <property type="entry name" value="Jas_motif"/>
    <property type="match status" value="1"/>
</dbReference>
<name>A0A9W7I7F9_HIBTR</name>
<comment type="caution">
    <text evidence="2">The sequence shown here is derived from an EMBL/GenBank/DDBJ whole genome shotgun (WGS) entry which is preliminary data.</text>
</comment>
<keyword evidence="3" id="KW-1185">Reference proteome</keyword>
<organism evidence="2 3">
    <name type="scientific">Hibiscus trionum</name>
    <name type="common">Flower of an hour</name>
    <dbReference type="NCBI Taxonomy" id="183268"/>
    <lineage>
        <taxon>Eukaryota</taxon>
        <taxon>Viridiplantae</taxon>
        <taxon>Streptophyta</taxon>
        <taxon>Embryophyta</taxon>
        <taxon>Tracheophyta</taxon>
        <taxon>Spermatophyta</taxon>
        <taxon>Magnoliopsida</taxon>
        <taxon>eudicotyledons</taxon>
        <taxon>Gunneridae</taxon>
        <taxon>Pentapetalae</taxon>
        <taxon>rosids</taxon>
        <taxon>malvids</taxon>
        <taxon>Malvales</taxon>
        <taxon>Malvaceae</taxon>
        <taxon>Malvoideae</taxon>
        <taxon>Hibiscus</taxon>
    </lineage>
</organism>
<reference evidence="2" key="1">
    <citation type="submission" date="2023-05" db="EMBL/GenBank/DDBJ databases">
        <title>Genome and transcriptome analyses reveal genes involved in the formation of fine ridges on petal epidermal cells in Hibiscus trionum.</title>
        <authorList>
            <person name="Koshimizu S."/>
            <person name="Masuda S."/>
            <person name="Ishii T."/>
            <person name="Shirasu K."/>
            <person name="Hoshino A."/>
            <person name="Arita M."/>
        </authorList>
    </citation>
    <scope>NUCLEOTIDE SEQUENCE</scope>
    <source>
        <strain evidence="2">Hamamatsu line</strain>
    </source>
</reference>
<dbReference type="Proteomes" id="UP001165190">
    <property type="component" value="Unassembled WGS sequence"/>
</dbReference>
<evidence type="ECO:0000313" key="3">
    <source>
        <dbReference type="Proteomes" id="UP001165190"/>
    </source>
</evidence>
<gene>
    <name evidence="2" type="ORF">HRI_002691000</name>
</gene>
<protein>
    <submittedName>
        <fullName evidence="2">Uncharacterized protein</fullName>
    </submittedName>
</protein>
<dbReference type="OrthoDB" id="1939212at2759"/>
<feature type="region of interest" description="Disordered" evidence="1">
    <location>
        <begin position="43"/>
        <end position="62"/>
    </location>
</feature>
<dbReference type="AlphaFoldDB" id="A0A9W7I7F9"/>